<name>A0A4Y8AQQ6_9FLAO</name>
<keyword evidence="2" id="KW-1185">Reference proteome</keyword>
<dbReference type="OrthoDB" id="9802350at2"/>
<dbReference type="InterPro" id="IPR023198">
    <property type="entry name" value="PGP-like_dom2"/>
</dbReference>
<proteinExistence type="predicted"/>
<dbReference type="RefSeq" id="WP_134248782.1">
    <property type="nucleotide sequence ID" value="NZ_SNQI01000004.1"/>
</dbReference>
<protein>
    <submittedName>
        <fullName evidence="1">Noncanonical pyrimidine nucleotidase, YjjG family</fullName>
    </submittedName>
</protein>
<dbReference type="Gene3D" id="3.40.50.1000">
    <property type="entry name" value="HAD superfamily/HAD-like"/>
    <property type="match status" value="1"/>
</dbReference>
<sequence length="227" mass="26657">MKHINHIFFDLDHTLWDFETNSDIAFDTIFKKHNVKIDLEKFLNYYRGINQKYWKLYREEKITKEDLRVGRLKDTFEIIKFDATSSLIDNLSVDYIEYLPNNNQLFEGTHELLDYLKPNYQMHIITNGFNEVQSKKLKNSKLDHYFSQIITSENAGVKKPNPYIFNYALNKANALTSESIMIGDNWEADIMGAKNVGLDVIFCNFNKELVSESIKSVSILSEIKKYL</sequence>
<dbReference type="InterPro" id="IPR052550">
    <property type="entry name" value="Pyrimidine_5'-ntase_YjjG"/>
</dbReference>
<dbReference type="NCBIfam" id="TIGR01549">
    <property type="entry name" value="HAD-SF-IA-v1"/>
    <property type="match status" value="1"/>
</dbReference>
<dbReference type="InterPro" id="IPR011951">
    <property type="entry name" value="HAD-SF_hydro_IA_YjjG/PynA"/>
</dbReference>
<dbReference type="PANTHER" id="PTHR47478:SF1">
    <property type="entry name" value="PYRIMIDINE 5'-NUCLEOTIDASE YJJG"/>
    <property type="match status" value="1"/>
</dbReference>
<dbReference type="InterPro" id="IPR006439">
    <property type="entry name" value="HAD-SF_hydro_IA"/>
</dbReference>
<gene>
    <name evidence="1" type="ORF">E2488_12890</name>
</gene>
<dbReference type="SFLD" id="SFLDG01129">
    <property type="entry name" value="C1.5:_HAD__Beta-PGM__Phosphata"/>
    <property type="match status" value="1"/>
</dbReference>
<dbReference type="InterPro" id="IPR023214">
    <property type="entry name" value="HAD_sf"/>
</dbReference>
<evidence type="ECO:0000313" key="2">
    <source>
        <dbReference type="Proteomes" id="UP000298517"/>
    </source>
</evidence>
<dbReference type="SFLD" id="SFLDG01135">
    <property type="entry name" value="C1.5.6:_HAD__Beta-PGM__Phospha"/>
    <property type="match status" value="1"/>
</dbReference>
<dbReference type="PRINTS" id="PR00413">
    <property type="entry name" value="HADHALOGNASE"/>
</dbReference>
<dbReference type="SUPFAM" id="SSF56784">
    <property type="entry name" value="HAD-like"/>
    <property type="match status" value="1"/>
</dbReference>
<accession>A0A4Y8AQQ6</accession>
<dbReference type="GO" id="GO:0008253">
    <property type="term" value="F:5'-nucleotidase activity"/>
    <property type="evidence" value="ECO:0007669"/>
    <property type="project" value="InterPro"/>
</dbReference>
<organism evidence="1 2">
    <name type="scientific">Gramella jeungdoensis</name>
    <dbReference type="NCBI Taxonomy" id="708091"/>
    <lineage>
        <taxon>Bacteria</taxon>
        <taxon>Pseudomonadati</taxon>
        <taxon>Bacteroidota</taxon>
        <taxon>Flavobacteriia</taxon>
        <taxon>Flavobacteriales</taxon>
        <taxon>Flavobacteriaceae</taxon>
        <taxon>Christiangramia</taxon>
    </lineage>
</organism>
<dbReference type="Gene3D" id="1.10.150.240">
    <property type="entry name" value="Putative phosphatase, domain 2"/>
    <property type="match status" value="1"/>
</dbReference>
<dbReference type="AlphaFoldDB" id="A0A4Y8AQQ6"/>
<dbReference type="Pfam" id="PF13419">
    <property type="entry name" value="HAD_2"/>
    <property type="match status" value="1"/>
</dbReference>
<evidence type="ECO:0000313" key="1">
    <source>
        <dbReference type="EMBL" id="TEW73079.1"/>
    </source>
</evidence>
<dbReference type="NCBIfam" id="TIGR02254">
    <property type="entry name" value="YjjG_YfnB"/>
    <property type="match status" value="1"/>
</dbReference>
<dbReference type="InterPro" id="IPR041492">
    <property type="entry name" value="HAD_2"/>
</dbReference>
<dbReference type="Proteomes" id="UP000298517">
    <property type="component" value="Unassembled WGS sequence"/>
</dbReference>
<dbReference type="PANTHER" id="PTHR47478">
    <property type="match status" value="1"/>
</dbReference>
<dbReference type="EMBL" id="SNQI01000004">
    <property type="protein sequence ID" value="TEW73079.1"/>
    <property type="molecule type" value="Genomic_DNA"/>
</dbReference>
<dbReference type="InterPro" id="IPR036412">
    <property type="entry name" value="HAD-like_sf"/>
</dbReference>
<dbReference type="SFLD" id="SFLDS00003">
    <property type="entry name" value="Haloacid_Dehalogenase"/>
    <property type="match status" value="1"/>
</dbReference>
<comment type="caution">
    <text evidence="1">The sequence shown here is derived from an EMBL/GenBank/DDBJ whole genome shotgun (WGS) entry which is preliminary data.</text>
</comment>
<reference evidence="1 2" key="1">
    <citation type="journal article" date="2011" name="J. Microbiol.">
        <title>Gramella jeungdoensis sp. nov., isolated from a solar saltern in Korea.</title>
        <authorList>
            <person name="Joung Y."/>
            <person name="Kim H."/>
            <person name="Jang T."/>
            <person name="Ahn T.S."/>
            <person name="Joh K."/>
        </authorList>
    </citation>
    <scope>NUCLEOTIDE SEQUENCE [LARGE SCALE GENOMIC DNA]</scope>
    <source>
        <strain evidence="1 2">KCTC 23123</strain>
    </source>
</reference>